<evidence type="ECO:0000313" key="2">
    <source>
        <dbReference type="EMBL" id="MBZ2194764.1"/>
    </source>
</evidence>
<dbReference type="SUPFAM" id="SSF51695">
    <property type="entry name" value="PLC-like phosphodiesterases"/>
    <property type="match status" value="1"/>
</dbReference>
<accession>A0ABS7S346</accession>
<feature type="domain" description="GP-PDE" evidence="1">
    <location>
        <begin position="23"/>
        <end position="296"/>
    </location>
</feature>
<dbReference type="Pfam" id="PF03009">
    <property type="entry name" value="GDPD"/>
    <property type="match status" value="1"/>
</dbReference>
<protein>
    <submittedName>
        <fullName evidence="2">Glycerophosphodiester phosphodiesterase family protein</fullName>
    </submittedName>
</protein>
<dbReference type="InterPro" id="IPR030395">
    <property type="entry name" value="GP_PDE_dom"/>
</dbReference>
<name>A0ABS7S346_9MICO</name>
<sequence>MFGQTRFAAMNAAFNARLGEYGTLVAVHRGTGLASIVENTRDAVTAAVASGGDLVEIDVVASADGEFFAFHDGNERRLLGVDMAILDLPAAQIDTLRYVHADRPGRVSRVERLLDLLAHFRGSTLFNVDRSWHWWPTLLPALDGLDMPGQLLLKSRAWDGEHARLLREHPVKYPYMPICGSVEDAFAHLDDPELNTVGVELLATDASSPFLDAAFVADLRRRGVFVLVNAEVLTTGVPLFAGYDDEAAVLGSPEQGWGPLFELGVDVIQTDWPWLLRDYRNTRVPASREVSDGVAS</sequence>
<dbReference type="Proteomes" id="UP000826651">
    <property type="component" value="Unassembled WGS sequence"/>
</dbReference>
<dbReference type="PANTHER" id="PTHR46211">
    <property type="entry name" value="GLYCEROPHOSPHORYL DIESTER PHOSPHODIESTERASE"/>
    <property type="match status" value="1"/>
</dbReference>
<dbReference type="CDD" id="cd08566">
    <property type="entry name" value="GDPD_AtGDE_like"/>
    <property type="match status" value="1"/>
</dbReference>
<comment type="caution">
    <text evidence="2">The sequence shown here is derived from an EMBL/GenBank/DDBJ whole genome shotgun (WGS) entry which is preliminary data.</text>
</comment>
<dbReference type="Gene3D" id="3.20.20.190">
    <property type="entry name" value="Phosphatidylinositol (PI) phosphodiesterase"/>
    <property type="match status" value="1"/>
</dbReference>
<dbReference type="Pfam" id="PF16387">
    <property type="entry name" value="DUF4996"/>
    <property type="match status" value="1"/>
</dbReference>
<dbReference type="PROSITE" id="PS51704">
    <property type="entry name" value="GP_PDE"/>
    <property type="match status" value="1"/>
</dbReference>
<dbReference type="InterPro" id="IPR032160">
    <property type="entry name" value="DUF4996"/>
</dbReference>
<evidence type="ECO:0000259" key="1">
    <source>
        <dbReference type="PROSITE" id="PS51704"/>
    </source>
</evidence>
<proteinExistence type="predicted"/>
<keyword evidence="3" id="KW-1185">Reference proteome</keyword>
<gene>
    <name evidence="2" type="ORF">KCQ71_01255</name>
</gene>
<dbReference type="PANTHER" id="PTHR46211:SF1">
    <property type="entry name" value="GLYCEROPHOSPHODIESTER PHOSPHODIESTERASE, CYTOPLASMIC"/>
    <property type="match status" value="1"/>
</dbReference>
<dbReference type="InterPro" id="IPR017946">
    <property type="entry name" value="PLC-like_Pdiesterase_TIM-brl"/>
</dbReference>
<organism evidence="2 3">
    <name type="scientific">Occultella gossypii</name>
    <dbReference type="NCBI Taxonomy" id="2800820"/>
    <lineage>
        <taxon>Bacteria</taxon>
        <taxon>Bacillati</taxon>
        <taxon>Actinomycetota</taxon>
        <taxon>Actinomycetes</taxon>
        <taxon>Micrococcales</taxon>
        <taxon>Ruaniaceae</taxon>
        <taxon>Occultella</taxon>
    </lineage>
</organism>
<dbReference type="RefSeq" id="WP_223401996.1">
    <property type="nucleotide sequence ID" value="NZ_JAGSHT010000002.1"/>
</dbReference>
<reference evidence="2 3" key="1">
    <citation type="submission" date="2021-04" db="EMBL/GenBank/DDBJ databases">
        <title>Ruania sp. nov., isolated from sandy soil of mangrove forest.</title>
        <authorList>
            <person name="Ge X."/>
            <person name="Huang R."/>
            <person name="Liu W."/>
        </authorList>
    </citation>
    <scope>NUCLEOTIDE SEQUENCE [LARGE SCALE GENOMIC DNA]</scope>
    <source>
        <strain evidence="2 3">N2-46</strain>
    </source>
</reference>
<dbReference type="EMBL" id="JAGSHT010000002">
    <property type="protein sequence ID" value="MBZ2194764.1"/>
    <property type="molecule type" value="Genomic_DNA"/>
</dbReference>
<evidence type="ECO:0000313" key="3">
    <source>
        <dbReference type="Proteomes" id="UP000826651"/>
    </source>
</evidence>